<feature type="compositionally biased region" description="Basic and acidic residues" evidence="1">
    <location>
        <begin position="92"/>
        <end position="115"/>
    </location>
</feature>
<feature type="region of interest" description="Disordered" evidence="1">
    <location>
        <begin position="26"/>
        <end position="46"/>
    </location>
</feature>
<name>A0AAF0Y3T3_9TREE</name>
<protein>
    <submittedName>
        <fullName evidence="2">Uncharacterized protein</fullName>
    </submittedName>
</protein>
<gene>
    <name evidence="2" type="ORF">LOC62_02G003289</name>
</gene>
<dbReference type="GeneID" id="87806533"/>
<sequence>METLLGVVSPLDKRTKAASIELRRREEASRLDHTSTSGELEEEAQYDDDRVDNLKFTGAFAKAKNNISAGVERTVWDFRTDAEVTADRKAAVAEAEDRAVRKAELEKNPKAKRPEPPSTTASIGKTVYRFVDTSAKSSK</sequence>
<feature type="region of interest" description="Disordered" evidence="1">
    <location>
        <begin position="92"/>
        <end position="126"/>
    </location>
</feature>
<accession>A0AAF0Y3T3</accession>
<dbReference type="RefSeq" id="XP_062625805.1">
    <property type="nucleotide sequence ID" value="XM_062769821.1"/>
</dbReference>
<organism evidence="2 3">
    <name type="scientific">Vanrija pseudolonga</name>
    <dbReference type="NCBI Taxonomy" id="143232"/>
    <lineage>
        <taxon>Eukaryota</taxon>
        <taxon>Fungi</taxon>
        <taxon>Dikarya</taxon>
        <taxon>Basidiomycota</taxon>
        <taxon>Agaricomycotina</taxon>
        <taxon>Tremellomycetes</taxon>
        <taxon>Trichosporonales</taxon>
        <taxon>Trichosporonaceae</taxon>
        <taxon>Vanrija</taxon>
    </lineage>
</organism>
<dbReference type="Proteomes" id="UP000827549">
    <property type="component" value="Chromosome 2"/>
</dbReference>
<evidence type="ECO:0000313" key="3">
    <source>
        <dbReference type="Proteomes" id="UP000827549"/>
    </source>
</evidence>
<evidence type="ECO:0000256" key="1">
    <source>
        <dbReference type="SAM" id="MobiDB-lite"/>
    </source>
</evidence>
<dbReference type="AlphaFoldDB" id="A0AAF0Y3T3"/>
<keyword evidence="3" id="KW-1185">Reference proteome</keyword>
<evidence type="ECO:0000313" key="2">
    <source>
        <dbReference type="EMBL" id="WOO79773.1"/>
    </source>
</evidence>
<reference evidence="2" key="1">
    <citation type="submission" date="2023-10" db="EMBL/GenBank/DDBJ databases">
        <authorList>
            <person name="Noh H."/>
        </authorList>
    </citation>
    <scope>NUCLEOTIDE SEQUENCE</scope>
    <source>
        <strain evidence="2">DUCC4014</strain>
    </source>
</reference>
<proteinExistence type="predicted"/>
<dbReference type="EMBL" id="CP086715">
    <property type="protein sequence ID" value="WOO79773.1"/>
    <property type="molecule type" value="Genomic_DNA"/>
</dbReference>